<gene>
    <name evidence="1" type="ORF">E3E12_05530</name>
</gene>
<protein>
    <submittedName>
        <fullName evidence="1">DUF1489 family protein</fullName>
    </submittedName>
</protein>
<reference evidence="1 2" key="1">
    <citation type="submission" date="2019-03" db="EMBL/GenBank/DDBJ databases">
        <title>The complete genome sequence of Swingsia_sp. F3b2 LMG30590(T).</title>
        <authorList>
            <person name="Chua K.-O."/>
            <person name="Chan K.-G."/>
            <person name="See-Too W.-S."/>
        </authorList>
    </citation>
    <scope>NUCLEOTIDE SEQUENCE [LARGE SCALE GENOMIC DNA]</scope>
    <source>
        <strain evidence="1 2">F3b2</strain>
    </source>
</reference>
<dbReference type="Proteomes" id="UP000318709">
    <property type="component" value="Chromosome"/>
</dbReference>
<keyword evidence="2" id="KW-1185">Reference proteome</keyword>
<dbReference type="KEGG" id="swf:E3E12_05530"/>
<dbReference type="PIRSF" id="PIRSF032025">
    <property type="entry name" value="UCP032025"/>
    <property type="match status" value="1"/>
</dbReference>
<dbReference type="AlphaFoldDB" id="A0A4Y6U955"/>
<evidence type="ECO:0000313" key="2">
    <source>
        <dbReference type="Proteomes" id="UP000318709"/>
    </source>
</evidence>
<proteinExistence type="predicted"/>
<evidence type="ECO:0000313" key="1">
    <source>
        <dbReference type="EMBL" id="QDH13734.1"/>
    </source>
</evidence>
<dbReference type="EMBL" id="CP038231">
    <property type="protein sequence ID" value="QDH13734.1"/>
    <property type="molecule type" value="Genomic_DNA"/>
</dbReference>
<dbReference type="RefSeq" id="WP_141443442.1">
    <property type="nucleotide sequence ID" value="NZ_CP038231.1"/>
</dbReference>
<dbReference type="Pfam" id="PF07370">
    <property type="entry name" value="DUF1489"/>
    <property type="match status" value="1"/>
</dbReference>
<dbReference type="InterPro" id="IPR008320">
    <property type="entry name" value="UCP032025"/>
</dbReference>
<accession>A0A4Y6U955</accession>
<organism evidence="1 2">
    <name type="scientific">Formicincola oecophyllae</name>
    <dbReference type="NCBI Taxonomy" id="2558361"/>
    <lineage>
        <taxon>Bacteria</taxon>
        <taxon>Pseudomonadati</taxon>
        <taxon>Pseudomonadota</taxon>
        <taxon>Alphaproteobacteria</taxon>
        <taxon>Acetobacterales</taxon>
        <taxon>Acetobacteraceae</taxon>
        <taxon>Formicincola</taxon>
    </lineage>
</organism>
<dbReference type="OrthoDB" id="9798292at2"/>
<name>A0A4Y6U955_9PROT</name>
<sequence length="150" mass="16737">MRNTTKHPTPTLHMIKLCVGCDTPDQLRAWGRQNRHGDGTWVGTRMMPKQAEALVGGSLYRVMGGFITCRQPITGFRTVTRDDGTKGTLILVTDEVIEVEATLRRPFQGWRYLKPEDAPPDLDPLLAKAMANQNAMPPSIRKRLAELGIV</sequence>